<evidence type="ECO:0000256" key="1">
    <source>
        <dbReference type="ARBA" id="ARBA00022729"/>
    </source>
</evidence>
<dbReference type="EnsemblMetazoa" id="ACOM022906-RA">
    <property type="protein sequence ID" value="ACOM022906-PA"/>
    <property type="gene ID" value="ACOM022906"/>
</dbReference>
<evidence type="ECO:0000256" key="2">
    <source>
        <dbReference type="SAM" id="SignalP"/>
    </source>
</evidence>
<accession>A0A182KKH8</accession>
<dbReference type="InterPro" id="IPR010512">
    <property type="entry name" value="DUF1091"/>
</dbReference>
<organism evidence="3 4">
    <name type="scientific">Anopheles coluzzii</name>
    <name type="common">African malaria mosquito</name>
    <dbReference type="NCBI Taxonomy" id="1518534"/>
    <lineage>
        <taxon>Eukaryota</taxon>
        <taxon>Metazoa</taxon>
        <taxon>Ecdysozoa</taxon>
        <taxon>Arthropoda</taxon>
        <taxon>Hexapoda</taxon>
        <taxon>Insecta</taxon>
        <taxon>Pterygota</taxon>
        <taxon>Neoptera</taxon>
        <taxon>Endopterygota</taxon>
        <taxon>Diptera</taxon>
        <taxon>Nematocera</taxon>
        <taxon>Culicoidea</taxon>
        <taxon>Culicidae</taxon>
        <taxon>Anophelinae</taxon>
        <taxon>Anopheles</taxon>
    </lineage>
</organism>
<dbReference type="AlphaFoldDB" id="A0A182KKH8"/>
<evidence type="ECO:0000313" key="4">
    <source>
        <dbReference type="Proteomes" id="UP001105220"/>
    </source>
</evidence>
<protein>
    <submittedName>
        <fullName evidence="3">Uncharacterized protein</fullName>
    </submittedName>
</protein>
<dbReference type="Gene3D" id="2.70.220.10">
    <property type="entry name" value="Ganglioside GM2 activator"/>
    <property type="match status" value="1"/>
</dbReference>
<dbReference type="Proteomes" id="UP001105220">
    <property type="component" value="Unplaced"/>
</dbReference>
<reference key="1">
    <citation type="journal article" date="2019" name="Genes (Basel)">
        <title>A High-Quality De novo Genome Assembly from a Single Mosquito Using PacBio Sequencing.</title>
        <authorList>
            <person name="Kingan S.B."/>
            <person name="Heaton H."/>
            <person name="Cudini J."/>
            <person name="Lambert C.C."/>
            <person name="Baybayan P."/>
            <person name="Galvin B.D."/>
            <person name="Durbin R."/>
            <person name="Korlach J."/>
            <person name="Lawniczak M.K.N."/>
        </authorList>
    </citation>
    <scope>NUCLEOTIDE SEQUENCE [LARGE SCALE GENOMIC DNA]</scope>
    <source>
        <strain>Mali-NIH</strain>
    </source>
</reference>
<proteinExistence type="predicted"/>
<dbReference type="EnsemblMetazoa" id="ACON010998-RA">
    <property type="protein sequence ID" value="ACON010998-PA"/>
    <property type="gene ID" value="ACON010998"/>
</dbReference>
<dbReference type="VEuPathDB" id="VectorBase:ACOM022906"/>
<name>A0A182KKH8_ANOCL</name>
<dbReference type="VEuPathDB" id="VectorBase:ACMO_006221"/>
<dbReference type="VEuPathDB" id="VectorBase:ACON2_030507"/>
<dbReference type="Pfam" id="PF06477">
    <property type="entry name" value="DUF1091"/>
    <property type="match status" value="1"/>
</dbReference>
<reference evidence="3" key="2">
    <citation type="submission" date="2020-05" db="UniProtKB">
        <authorList>
            <consortium name="EnsemblMetazoa"/>
        </authorList>
    </citation>
    <scope>IDENTIFICATION</scope>
    <source>
        <strain evidence="3">Ngousso</strain>
    </source>
</reference>
<keyword evidence="4" id="KW-1185">Reference proteome</keyword>
<dbReference type="Proteomes" id="UP000075882">
    <property type="component" value="Unassembled WGS sequence"/>
</dbReference>
<dbReference type="PANTHER" id="PTHR20898">
    <property type="entry name" value="DAEDALUS ON 3-RELATED-RELATED"/>
    <property type="match status" value="1"/>
</dbReference>
<dbReference type="GeneID" id="120959738"/>
<keyword evidence="1 2" id="KW-0732">Signal</keyword>
<feature type="chain" id="PRO_5014534010" evidence="2">
    <location>
        <begin position="26"/>
        <end position="192"/>
    </location>
</feature>
<evidence type="ECO:0000313" key="3">
    <source>
        <dbReference type="EnsemblMetazoa" id="ACON010998-PA"/>
    </source>
</evidence>
<dbReference type="VEuPathDB" id="VectorBase:ACON010998"/>
<feature type="signal peptide" evidence="2">
    <location>
        <begin position="1"/>
        <end position="25"/>
    </location>
</feature>
<dbReference type="SMART" id="SM00697">
    <property type="entry name" value="DM8"/>
    <property type="match status" value="1"/>
</dbReference>
<dbReference type="KEGG" id="acoz:120959738"/>
<sequence>MASFQLRTCLLCCLLFITILQPVASLRSYKTIPIVKNVITQSNPKYLNATTVAHNTPTEHKVDLILDVKRPMSNLHMTFVAWINVISGALQAPLHNQTFDFCEFLKNPSMHRFGQIIHREVKRNGNMPRNCPITADVYAFYGIPMATVWLPNFLPETDFIMQIFLRTTTELIYDARWYGTIKRIKCSRAGRC</sequence>
<dbReference type="PANTHER" id="PTHR20898:SF1">
    <property type="entry name" value="MD-2-RELATED LIPID-RECOGNITION DOMAIN-CONTAINING PROTEIN"/>
    <property type="match status" value="1"/>
</dbReference>
<dbReference type="InterPro" id="IPR036846">
    <property type="entry name" value="GM2-AP_sf"/>
</dbReference>
<dbReference type="RefSeq" id="XP_040239297.1">
    <property type="nucleotide sequence ID" value="XM_040383363.2"/>
</dbReference>